<reference evidence="4 5" key="1">
    <citation type="submission" date="2016-10" db="EMBL/GenBank/DDBJ databases">
        <authorList>
            <person name="de Groot N.N."/>
        </authorList>
    </citation>
    <scope>NUCLEOTIDE SEQUENCE [LARGE SCALE GENOMIC DNA]</scope>
    <source>
        <strain evidence="4 5">CGMCC 4.2023</strain>
    </source>
</reference>
<name>A0A1H5W5R3_9ACTN</name>
<protein>
    <recommendedName>
        <fullName evidence="6">Ig-like domain (Group 3)</fullName>
    </recommendedName>
</protein>
<feature type="compositionally biased region" description="Low complexity" evidence="1">
    <location>
        <begin position="369"/>
        <end position="425"/>
    </location>
</feature>
<feature type="signal peptide" evidence="3">
    <location>
        <begin position="1"/>
        <end position="32"/>
    </location>
</feature>
<sequence>MKRRMRAALLSVPALILGTGALVFTTSGTARAEIDGTVTLTPASGTVTDKPFVTGLSLSAGCPAPYQDGLRVSLVATDGTSKILLLVRDGAPYTSVPAEVALPATAPSGELYNSITTALRTVADGTYPLTVECGTTTPATDQALRTYTTSLEITGQNWAIKQAAPATQTSVTLTTDPVGHAVVNNTVTLTAKVQPADAAGKVRFLRDGTSQIAEATVTNGTATAQLPAVANPLVVPLGATFVPDDSTKYTQSSTTASYSIVDEPSLTALDDTGNALSDTPNLAGGQKLSLTAAGFLPAVSGSTSETVDLTLDGAAATPSTATADSAGAVDNLAYTLPGSIADGSHKLTLTGHTSHIAVDFPFTTGAAAGSTDGTTSGDTGDDSGATAGDTAGDSGTTAGDTAGDSGTTSGDTGTTGTTGTTGSAGEDVSGGSTGTGGSSGGGGSLAATGAGGVLPLTGLALVLAAGGGYAVHRVRRDGKLLSFGPHPKD</sequence>
<keyword evidence="5" id="KW-1185">Reference proteome</keyword>
<dbReference type="RefSeq" id="WP_146088214.1">
    <property type="nucleotide sequence ID" value="NZ_FNVU01000002.1"/>
</dbReference>
<dbReference type="AlphaFoldDB" id="A0A1H5W5R3"/>
<evidence type="ECO:0000313" key="4">
    <source>
        <dbReference type="EMBL" id="SEF94815.1"/>
    </source>
</evidence>
<evidence type="ECO:0000256" key="2">
    <source>
        <dbReference type="SAM" id="Phobius"/>
    </source>
</evidence>
<evidence type="ECO:0000256" key="1">
    <source>
        <dbReference type="SAM" id="MobiDB-lite"/>
    </source>
</evidence>
<keyword evidence="2" id="KW-1133">Transmembrane helix</keyword>
<feature type="compositionally biased region" description="Gly residues" evidence="1">
    <location>
        <begin position="431"/>
        <end position="442"/>
    </location>
</feature>
<accession>A0A1H5W5R3</accession>
<evidence type="ECO:0000313" key="5">
    <source>
        <dbReference type="Proteomes" id="UP000236754"/>
    </source>
</evidence>
<feature type="transmembrane region" description="Helical" evidence="2">
    <location>
        <begin position="453"/>
        <end position="471"/>
    </location>
</feature>
<keyword evidence="2" id="KW-0812">Transmembrane</keyword>
<dbReference type="EMBL" id="FNVU01000002">
    <property type="protein sequence ID" value="SEF94815.1"/>
    <property type="molecule type" value="Genomic_DNA"/>
</dbReference>
<organism evidence="4 5">
    <name type="scientific">Actinacidiphila yanglinensis</name>
    <dbReference type="NCBI Taxonomy" id="310779"/>
    <lineage>
        <taxon>Bacteria</taxon>
        <taxon>Bacillati</taxon>
        <taxon>Actinomycetota</taxon>
        <taxon>Actinomycetes</taxon>
        <taxon>Kitasatosporales</taxon>
        <taxon>Streptomycetaceae</taxon>
        <taxon>Actinacidiphila</taxon>
    </lineage>
</organism>
<gene>
    <name evidence="4" type="ORF">SAMN05216223_102568</name>
</gene>
<keyword evidence="2" id="KW-0472">Membrane</keyword>
<dbReference type="OrthoDB" id="4196910at2"/>
<evidence type="ECO:0008006" key="6">
    <source>
        <dbReference type="Google" id="ProtNLM"/>
    </source>
</evidence>
<keyword evidence="3" id="KW-0732">Signal</keyword>
<proteinExistence type="predicted"/>
<feature type="chain" id="PRO_5009287915" description="Ig-like domain (Group 3)" evidence="3">
    <location>
        <begin position="33"/>
        <end position="489"/>
    </location>
</feature>
<dbReference type="Proteomes" id="UP000236754">
    <property type="component" value="Unassembled WGS sequence"/>
</dbReference>
<feature type="region of interest" description="Disordered" evidence="1">
    <location>
        <begin position="369"/>
        <end position="442"/>
    </location>
</feature>
<evidence type="ECO:0000256" key="3">
    <source>
        <dbReference type="SAM" id="SignalP"/>
    </source>
</evidence>